<evidence type="ECO:0000313" key="2">
    <source>
        <dbReference type="Proteomes" id="UP001328107"/>
    </source>
</evidence>
<evidence type="ECO:0000313" key="1">
    <source>
        <dbReference type="EMBL" id="GMR37754.1"/>
    </source>
</evidence>
<dbReference type="Proteomes" id="UP001328107">
    <property type="component" value="Unassembled WGS sequence"/>
</dbReference>
<dbReference type="EMBL" id="BTRK01000002">
    <property type="protein sequence ID" value="GMR37754.1"/>
    <property type="molecule type" value="Genomic_DNA"/>
</dbReference>
<name>A0AAN4ZDY3_9BILA</name>
<dbReference type="AlphaFoldDB" id="A0AAN4ZDY3"/>
<comment type="caution">
    <text evidence="1">The sequence shown here is derived from an EMBL/GenBank/DDBJ whole genome shotgun (WGS) entry which is preliminary data.</text>
</comment>
<reference evidence="2" key="1">
    <citation type="submission" date="2022-10" db="EMBL/GenBank/DDBJ databases">
        <title>Genome assembly of Pristionchus species.</title>
        <authorList>
            <person name="Yoshida K."/>
            <person name="Sommer R.J."/>
        </authorList>
    </citation>
    <scope>NUCLEOTIDE SEQUENCE [LARGE SCALE GENOMIC DNA]</scope>
    <source>
        <strain evidence="2">RS5460</strain>
    </source>
</reference>
<organism evidence="1 2">
    <name type="scientific">Pristionchus mayeri</name>
    <dbReference type="NCBI Taxonomy" id="1317129"/>
    <lineage>
        <taxon>Eukaryota</taxon>
        <taxon>Metazoa</taxon>
        <taxon>Ecdysozoa</taxon>
        <taxon>Nematoda</taxon>
        <taxon>Chromadorea</taxon>
        <taxon>Rhabditida</taxon>
        <taxon>Rhabditina</taxon>
        <taxon>Diplogasteromorpha</taxon>
        <taxon>Diplogasteroidea</taxon>
        <taxon>Neodiplogasteridae</taxon>
        <taxon>Pristionchus</taxon>
    </lineage>
</organism>
<protein>
    <submittedName>
        <fullName evidence="1">Uncharacterized protein</fullName>
    </submittedName>
</protein>
<proteinExistence type="predicted"/>
<feature type="non-terminal residue" evidence="1">
    <location>
        <position position="99"/>
    </location>
</feature>
<gene>
    <name evidence="1" type="ORF">PMAYCL1PPCAC_07949</name>
</gene>
<sequence length="99" mass="11028">VEWIQDEVSDELREWKSEGRELASMVDRDLSENPAGRSPPTTMAFGVLENANESGHDVVQMFACESMSQFPQIALEVLSVSTNMRANAVNVSDREPEDL</sequence>
<accession>A0AAN4ZDY3</accession>
<feature type="non-terminal residue" evidence="1">
    <location>
        <position position="1"/>
    </location>
</feature>
<keyword evidence="2" id="KW-1185">Reference proteome</keyword>